<evidence type="ECO:0000313" key="2">
    <source>
        <dbReference type="Proteomes" id="UP000254304"/>
    </source>
</evidence>
<dbReference type="EMBL" id="UGGO01000001">
    <property type="protein sequence ID" value="STQ43254.1"/>
    <property type="molecule type" value="Genomic_DNA"/>
</dbReference>
<organism evidence="1 2">
    <name type="scientific">Ewingella americana</name>
    <dbReference type="NCBI Taxonomy" id="41202"/>
    <lineage>
        <taxon>Bacteria</taxon>
        <taxon>Pseudomonadati</taxon>
        <taxon>Pseudomonadota</taxon>
        <taxon>Gammaproteobacteria</taxon>
        <taxon>Enterobacterales</taxon>
        <taxon>Yersiniaceae</taxon>
        <taxon>Ewingella</taxon>
    </lineage>
</organism>
<dbReference type="Proteomes" id="UP000254304">
    <property type="component" value="Unassembled WGS sequence"/>
</dbReference>
<dbReference type="AlphaFoldDB" id="A0A377N8Y3"/>
<proteinExistence type="predicted"/>
<sequence length="33" mass="4083">MVLSTDCAVYMFCLYRYRYYLKREEAHCDVVKI</sequence>
<reference evidence="1 2" key="1">
    <citation type="submission" date="2018-06" db="EMBL/GenBank/DDBJ databases">
        <authorList>
            <consortium name="Pathogen Informatics"/>
            <person name="Doyle S."/>
        </authorList>
    </citation>
    <scope>NUCLEOTIDE SEQUENCE [LARGE SCALE GENOMIC DNA]</scope>
    <source>
        <strain evidence="1 2">NCTC12157</strain>
    </source>
</reference>
<evidence type="ECO:0000313" key="1">
    <source>
        <dbReference type="EMBL" id="STQ43254.1"/>
    </source>
</evidence>
<protein>
    <submittedName>
        <fullName evidence="1">Uncharacterized protein</fullName>
    </submittedName>
</protein>
<name>A0A377N8Y3_9GAMM</name>
<gene>
    <name evidence="1" type="ORF">NCTC12157_00939</name>
</gene>
<accession>A0A377N8Y3</accession>